<accession>A0AC34GNT0</accession>
<reference evidence="2" key="1">
    <citation type="submission" date="2022-11" db="UniProtKB">
        <authorList>
            <consortium name="WormBaseParasite"/>
        </authorList>
    </citation>
    <scope>IDENTIFICATION</scope>
</reference>
<proteinExistence type="predicted"/>
<dbReference type="Proteomes" id="UP000887579">
    <property type="component" value="Unplaced"/>
</dbReference>
<name>A0AC34GNT0_9BILA</name>
<protein>
    <submittedName>
        <fullName evidence="2">Uncharacterized protein</fullName>
    </submittedName>
</protein>
<sequence length="758" mass="86747">MESTTPKKPIVGCYVVGGESICLSEDIPDVLYCGSEDYLTYFKTACKKLDKKLECLVIVDHLLNEPELFQEMYEIAKEYASVIHIIPAVVAILQRVASHTCIILSEKILVLIRIDSKYLSFILEKDGFLLSPIEVQMNSLKSLQNPEYSEFSSKPVFCVYGKKMEDNIVEQLGTEFPKIKIYFFKNQMKTLAVGGFYKAQCIAEPGKHLEVANFTTGLLYGINPLVNPCSKFPLKLHFLPSVNETIKFGDSVTIKVGSYVHWLFKQVSLSKVEFDPSLYYLLEYDEFGLMKIQEAVKDPFDIFYNVPITNQNVQVWSNDREKMGCFNFGKKFIQFSPLTQDLKSVMDDEWLNDEAQVVRQLKAIHCDLVTVFVDHKLQNYKNGPIISVAPSYIGILQYCLSFFTPSKSKLAFFVVTKIDTKFFVLSQRSPYCYTVTYCTKLSETYIDESILCGFEDDDDLGLFYLSEKGSKRFLFFDQNFNHKIIRHEIEEVDELYGGAIYALQNSSKCLETVYVTVDPYLDPEENVCDELATVSKRTSTSFYEIEAFFHGALKLLELNSTTKKLFYGDLIAILIRKYSTLHIFFFVHVKGKYLFKYNITVPASQLITPTILHFADIVIVGFSFGRIQLSDKIIPCYFAWPVSYNVEQFLEALNNDQLLIFDTLPYAEAITKAVGNKIYETNIYQKCTMAIEFSENSCKIVLDNDEYVAVSGGMLLKDSYEHIPMYLSFCRSPPRIGSDAMEDLQNFPDSVVYGIAFR</sequence>
<evidence type="ECO:0000313" key="1">
    <source>
        <dbReference type="Proteomes" id="UP000887579"/>
    </source>
</evidence>
<dbReference type="WBParaSite" id="ES5_v2.g5146.t1">
    <property type="protein sequence ID" value="ES5_v2.g5146.t1"/>
    <property type="gene ID" value="ES5_v2.g5146"/>
</dbReference>
<organism evidence="1 2">
    <name type="scientific">Panagrolaimus sp. ES5</name>
    <dbReference type="NCBI Taxonomy" id="591445"/>
    <lineage>
        <taxon>Eukaryota</taxon>
        <taxon>Metazoa</taxon>
        <taxon>Ecdysozoa</taxon>
        <taxon>Nematoda</taxon>
        <taxon>Chromadorea</taxon>
        <taxon>Rhabditida</taxon>
        <taxon>Tylenchina</taxon>
        <taxon>Panagrolaimomorpha</taxon>
        <taxon>Panagrolaimoidea</taxon>
        <taxon>Panagrolaimidae</taxon>
        <taxon>Panagrolaimus</taxon>
    </lineage>
</organism>
<evidence type="ECO:0000313" key="2">
    <source>
        <dbReference type="WBParaSite" id="ES5_v2.g5146.t1"/>
    </source>
</evidence>